<keyword evidence="3" id="KW-1185">Reference proteome</keyword>
<dbReference type="Proteomes" id="UP001596119">
    <property type="component" value="Unassembled WGS sequence"/>
</dbReference>
<evidence type="ECO:0008006" key="4">
    <source>
        <dbReference type="Google" id="ProtNLM"/>
    </source>
</evidence>
<reference evidence="3" key="1">
    <citation type="journal article" date="2019" name="Int. J. Syst. Evol. Microbiol.">
        <title>The Global Catalogue of Microorganisms (GCM) 10K type strain sequencing project: providing services to taxonomists for standard genome sequencing and annotation.</title>
        <authorList>
            <consortium name="The Broad Institute Genomics Platform"/>
            <consortium name="The Broad Institute Genome Sequencing Center for Infectious Disease"/>
            <person name="Wu L."/>
            <person name="Ma J."/>
        </authorList>
    </citation>
    <scope>NUCLEOTIDE SEQUENCE [LARGE SCALE GENOMIC DNA]</scope>
    <source>
        <strain evidence="3">CGMCC 4.7397</strain>
    </source>
</reference>
<feature type="transmembrane region" description="Helical" evidence="1">
    <location>
        <begin position="86"/>
        <end position="109"/>
    </location>
</feature>
<proteinExistence type="predicted"/>
<keyword evidence="1" id="KW-0472">Membrane</keyword>
<feature type="transmembrane region" description="Helical" evidence="1">
    <location>
        <begin position="183"/>
        <end position="203"/>
    </location>
</feature>
<name>A0ABW1IHC0_9PSEU</name>
<feature type="transmembrane region" description="Helical" evidence="1">
    <location>
        <begin position="156"/>
        <end position="177"/>
    </location>
</feature>
<accession>A0ABW1IHC0</accession>
<feature type="transmembrane region" description="Helical" evidence="1">
    <location>
        <begin position="15"/>
        <end position="35"/>
    </location>
</feature>
<evidence type="ECO:0000313" key="2">
    <source>
        <dbReference type="EMBL" id="MFC5952218.1"/>
    </source>
</evidence>
<evidence type="ECO:0000256" key="1">
    <source>
        <dbReference type="SAM" id="Phobius"/>
    </source>
</evidence>
<comment type="caution">
    <text evidence="2">The sequence shown here is derived from an EMBL/GenBank/DDBJ whole genome shotgun (WGS) entry which is preliminary data.</text>
</comment>
<protein>
    <recommendedName>
        <fullName evidence="4">Integral membrane protein</fullName>
    </recommendedName>
</protein>
<feature type="transmembrane region" description="Helical" evidence="1">
    <location>
        <begin position="124"/>
        <end position="144"/>
    </location>
</feature>
<sequence length="303" mass="32986">MGAWFTETIVATGRLPLFCFLCAFLVAFLFIRFSVRMIRAQVSWWPGNVTPGGLHIHHVVFGMIMMLVAGFGLIALASVEAVVPNVLLASLFGIGSALVLDEFALILHLSDVYWSTQGRSSVDAVFVAVTITGLFLCGLHPLGFDDSFDGLSSGEVVDVVLTLVFFALQLLLVVITLAKGKLWTGLLGLFLTPLLFFTAIRLARPGSPWARWRYLTRPKKMDRAVLREKRYRVPIVRAKIAVQEAIAGRFDADPEQRQAVTEAAHREAERAAVDAAEAVRRAGPIGAARTAAVGSAPERIMGP</sequence>
<evidence type="ECO:0000313" key="3">
    <source>
        <dbReference type="Proteomes" id="UP001596119"/>
    </source>
</evidence>
<gene>
    <name evidence="2" type="ORF">ACFQH9_28535</name>
</gene>
<organism evidence="2 3">
    <name type="scientific">Pseudonocardia lutea</name>
    <dbReference type="NCBI Taxonomy" id="2172015"/>
    <lineage>
        <taxon>Bacteria</taxon>
        <taxon>Bacillati</taxon>
        <taxon>Actinomycetota</taxon>
        <taxon>Actinomycetes</taxon>
        <taxon>Pseudonocardiales</taxon>
        <taxon>Pseudonocardiaceae</taxon>
        <taxon>Pseudonocardia</taxon>
    </lineage>
</organism>
<dbReference type="RefSeq" id="WP_379570905.1">
    <property type="nucleotide sequence ID" value="NZ_JBHSQK010000096.1"/>
</dbReference>
<feature type="transmembrane region" description="Helical" evidence="1">
    <location>
        <begin position="55"/>
        <end position="79"/>
    </location>
</feature>
<keyword evidence="1" id="KW-1133">Transmembrane helix</keyword>
<keyword evidence="1" id="KW-0812">Transmembrane</keyword>
<dbReference type="EMBL" id="JBHSQK010000096">
    <property type="protein sequence ID" value="MFC5952218.1"/>
    <property type="molecule type" value="Genomic_DNA"/>
</dbReference>